<evidence type="ECO:0000313" key="3">
    <source>
        <dbReference type="Proteomes" id="UP001070352"/>
    </source>
</evidence>
<dbReference type="InterPro" id="IPR029492">
    <property type="entry name" value="DUF4435"/>
</dbReference>
<feature type="domain" description="DUF4435" evidence="1">
    <location>
        <begin position="24"/>
        <end position="251"/>
    </location>
</feature>
<organism evidence="2 3">
    <name type="scientific">Bacillus spizizenii</name>
    <name type="common">Bacillus subtilis subsp. spizizenii</name>
    <dbReference type="NCBI Taxonomy" id="96241"/>
    <lineage>
        <taxon>Bacteria</taxon>
        <taxon>Bacillati</taxon>
        <taxon>Bacillota</taxon>
        <taxon>Bacilli</taxon>
        <taxon>Bacillales</taxon>
        <taxon>Bacillaceae</taxon>
        <taxon>Bacillus</taxon>
    </lineage>
</organism>
<dbReference type="Proteomes" id="UP001070352">
    <property type="component" value="Unassembled WGS sequence"/>
</dbReference>
<dbReference type="AlphaFoldDB" id="A0A9Q4HAQ5"/>
<dbReference type="EMBL" id="JALANJ010000023">
    <property type="protein sequence ID" value="MCY8121950.1"/>
    <property type="molecule type" value="Genomic_DNA"/>
</dbReference>
<proteinExistence type="predicted"/>
<name>A0A9Q4HAQ5_BACSC</name>
<evidence type="ECO:0000259" key="1">
    <source>
        <dbReference type="Pfam" id="PF14491"/>
    </source>
</evidence>
<comment type="caution">
    <text evidence="2">The sequence shown here is derived from an EMBL/GenBank/DDBJ whole genome shotgun (WGS) entry which is preliminary data.</text>
</comment>
<protein>
    <submittedName>
        <fullName evidence="2">DUF4435 domain-containing protein</fullName>
    </submittedName>
</protein>
<accession>A0A9Q4HAQ5</accession>
<dbReference type="RefSeq" id="WP_044428760.1">
    <property type="nucleotide sequence ID" value="NZ_JARSKG010000003.1"/>
</dbReference>
<gene>
    <name evidence="2" type="ORF">MOC45_15360</name>
</gene>
<reference evidence="2" key="1">
    <citation type="submission" date="2022-02" db="EMBL/GenBank/DDBJ databases">
        <title>Crop Bioprotection Bacillus Genome Sequencing.</title>
        <authorList>
            <person name="Dunlap C."/>
        </authorList>
    </citation>
    <scope>NUCLEOTIDE SEQUENCE</scope>
    <source>
        <strain evidence="2">M18B4</strain>
    </source>
</reference>
<sequence length="296" mass="35454">MNAFPTRSEKSFLADAMLRYREYDIFLFIEDEKMRSVYKKIVDRLVMGKLKIGKVYSLHSKQNVLRLFDKWKEEEASFDKCFFIVDKDFDHFKDIITPNHSNLIELEKFTLENYLVTKEGALSLLKLKIFDKEDDELEALLDWEKWISHMYQSFKDLFIFYAIAFKYTLDKNTSINPGRYFEKGACEINHAEINKYIQNIKDICERENIDYEEEFLKINDFYNDVDGFNYSGLIKGKYLSFGLFKYLNMKIIHKRLDEELSYYTMADNINLEPLTFMKKKLLKESPQELVSLYLSK</sequence>
<evidence type="ECO:0000313" key="2">
    <source>
        <dbReference type="EMBL" id="MCY8121950.1"/>
    </source>
</evidence>
<dbReference type="Pfam" id="PF14491">
    <property type="entry name" value="DUF4435"/>
    <property type="match status" value="1"/>
</dbReference>